<dbReference type="AlphaFoldDB" id="A0A9N9J4C7"/>
<dbReference type="EMBL" id="CAJVPS010046942">
    <property type="protein sequence ID" value="CAG8762087.1"/>
    <property type="molecule type" value="Genomic_DNA"/>
</dbReference>
<evidence type="ECO:0000313" key="2">
    <source>
        <dbReference type="Proteomes" id="UP000789508"/>
    </source>
</evidence>
<proteinExistence type="predicted"/>
<organism evidence="1 2">
    <name type="scientific">Ambispora leptoticha</name>
    <dbReference type="NCBI Taxonomy" id="144679"/>
    <lineage>
        <taxon>Eukaryota</taxon>
        <taxon>Fungi</taxon>
        <taxon>Fungi incertae sedis</taxon>
        <taxon>Mucoromycota</taxon>
        <taxon>Glomeromycotina</taxon>
        <taxon>Glomeromycetes</taxon>
        <taxon>Archaeosporales</taxon>
        <taxon>Ambisporaceae</taxon>
        <taxon>Ambispora</taxon>
    </lineage>
</organism>
<sequence length="198" mass="22988">DPLVTNNSLIINGNSIVVHDGTDIITSFQYVLETEPDLPTQHLENVDILNNYFPDIAFDDLTFFIEPVEKELDVLPPQLDADIVQIQDTENEVLARLIKDFTEVKEEVFLRCNPLIGVNFKEKLREIVSRLKEESCEKSHDQQIRILETAYYLEQLKKEVDSSKDKIQKIRDNLKKALGPRRAARAWKCAEQIYQLFQ</sequence>
<dbReference type="OrthoDB" id="2494022at2759"/>
<name>A0A9N9J4C7_9GLOM</name>
<evidence type="ECO:0000313" key="1">
    <source>
        <dbReference type="EMBL" id="CAG8762087.1"/>
    </source>
</evidence>
<gene>
    <name evidence="1" type="ORF">ALEPTO_LOCUS13713</name>
</gene>
<keyword evidence="2" id="KW-1185">Reference proteome</keyword>
<feature type="non-terminal residue" evidence="1">
    <location>
        <position position="1"/>
    </location>
</feature>
<dbReference type="Proteomes" id="UP000789508">
    <property type="component" value="Unassembled WGS sequence"/>
</dbReference>
<feature type="non-terminal residue" evidence="1">
    <location>
        <position position="198"/>
    </location>
</feature>
<accession>A0A9N9J4C7</accession>
<comment type="caution">
    <text evidence="1">The sequence shown here is derived from an EMBL/GenBank/DDBJ whole genome shotgun (WGS) entry which is preliminary data.</text>
</comment>
<reference evidence="1" key="1">
    <citation type="submission" date="2021-06" db="EMBL/GenBank/DDBJ databases">
        <authorList>
            <person name="Kallberg Y."/>
            <person name="Tangrot J."/>
            <person name="Rosling A."/>
        </authorList>
    </citation>
    <scope>NUCLEOTIDE SEQUENCE</scope>
    <source>
        <strain evidence="1">FL130A</strain>
    </source>
</reference>
<protein>
    <submittedName>
        <fullName evidence="1">9069_t:CDS:1</fullName>
    </submittedName>
</protein>